<evidence type="ECO:0000256" key="6">
    <source>
        <dbReference type="SAM" id="Phobius"/>
    </source>
</evidence>
<name>A0A381WDK0_9ZZZZ</name>
<dbReference type="SUPFAM" id="SSF56935">
    <property type="entry name" value="Porins"/>
    <property type="match status" value="1"/>
</dbReference>
<dbReference type="GO" id="GO:0009279">
    <property type="term" value="C:cell outer membrane"/>
    <property type="evidence" value="ECO:0007669"/>
    <property type="project" value="UniProtKB-SubCell"/>
</dbReference>
<evidence type="ECO:0000313" key="8">
    <source>
        <dbReference type="EMBL" id="SVA50381.1"/>
    </source>
</evidence>
<reference evidence="8" key="1">
    <citation type="submission" date="2018-05" db="EMBL/GenBank/DDBJ databases">
        <authorList>
            <person name="Lanie J.A."/>
            <person name="Ng W.-L."/>
            <person name="Kazmierczak K.M."/>
            <person name="Andrzejewski T.M."/>
            <person name="Davidsen T.M."/>
            <person name="Wayne K.J."/>
            <person name="Tettelin H."/>
            <person name="Glass J.I."/>
            <person name="Rusch D."/>
            <person name="Podicherti R."/>
            <person name="Tsui H.-C.T."/>
            <person name="Winkler M.E."/>
        </authorList>
    </citation>
    <scope>NUCLEOTIDE SEQUENCE</scope>
</reference>
<dbReference type="PANTHER" id="PTHR30069:SF27">
    <property type="entry name" value="BLL4766 PROTEIN"/>
    <property type="match status" value="1"/>
</dbReference>
<dbReference type="GO" id="GO:0015344">
    <property type="term" value="F:siderophore uptake transmembrane transporter activity"/>
    <property type="evidence" value="ECO:0007669"/>
    <property type="project" value="TreeGrafter"/>
</dbReference>
<proteinExistence type="predicted"/>
<dbReference type="Pfam" id="PF07715">
    <property type="entry name" value="Plug"/>
    <property type="match status" value="1"/>
</dbReference>
<dbReference type="InterPro" id="IPR036942">
    <property type="entry name" value="Beta-barrel_TonB_sf"/>
</dbReference>
<keyword evidence="4 6" id="KW-0472">Membrane</keyword>
<dbReference type="PROSITE" id="PS52016">
    <property type="entry name" value="TONB_DEPENDENT_REC_3"/>
    <property type="match status" value="1"/>
</dbReference>
<organism evidence="8">
    <name type="scientific">marine metagenome</name>
    <dbReference type="NCBI Taxonomy" id="408172"/>
    <lineage>
        <taxon>unclassified sequences</taxon>
        <taxon>metagenomes</taxon>
        <taxon>ecological metagenomes</taxon>
    </lineage>
</organism>
<feature type="transmembrane region" description="Helical" evidence="6">
    <location>
        <begin position="46"/>
        <end position="65"/>
    </location>
</feature>
<protein>
    <recommendedName>
        <fullName evidence="7">TonB-dependent receptor plug domain-containing protein</fullName>
    </recommendedName>
</protein>
<sequence>MGFMILPHYLKEWVFFISSFLHQECFHSREFPRQHLFSNKETLMHLYYLVLSLIMILFSTSTTLAKDLMDPVVVTATKIKLKDTKAPYASEIYYRKEIEKSGARTVIDFLNQNTSVVIMSNSGNRHEPKIDMRGFGITEGYKNLVITLNGRRLNTIESNPQALGTIPINNIDRIEITKGSGSIMFGDGAQAGTIQLYTRDTTETTLEASAGNYGQQTQAFTTGRSGDKYIITASGLHNGNTGFSDDDPYGDSTNADVRSIQTKLRYFPTESSEIFFEKDLSTLANRFPWVLTRETWDQNPGSNYKSTVGPKKYTRIHTDRDNTIIGGIIDFTSNLKFSLNYAHQYKIVNAEDEGSTTSASNNRRYKRSAFDTSLDYTKGRFRIISGVQTFFGEMIQHGITIGKQNMGVYFESIIDINDTTKLSLGTRGEWVSYAMDNPPEKPTEKDYSFGVYDIGINKSLNDHLSIFSNFNTSFLSPDIDRFAEWNPAFTAKTFNPWISPSTSQNINLGLNYVKLENKLKLTLFNIFAKKELYLIPHNAFINTNLDKTHKYGLELQDIFKFNNELSVSVNYAWTRAIIKGAGPLSSKVACGKCAGNFLPGVAEHNITLGVNYVPTPRSRIVLTQNYRSEAFNEEDIENDDFGHMQRAYTSTDISYDYTFKTESGNTFFKWWPNGPRETQFIAKIENLFEQSNATHLKIDAIYPDLFTRNWTLGAKFKF</sequence>
<keyword evidence="5" id="KW-0998">Cell outer membrane</keyword>
<dbReference type="EMBL" id="UINC01011411">
    <property type="protein sequence ID" value="SVA50381.1"/>
    <property type="molecule type" value="Genomic_DNA"/>
</dbReference>
<keyword evidence="2" id="KW-0813">Transport</keyword>
<evidence type="ECO:0000256" key="1">
    <source>
        <dbReference type="ARBA" id="ARBA00004571"/>
    </source>
</evidence>
<evidence type="ECO:0000256" key="2">
    <source>
        <dbReference type="ARBA" id="ARBA00022448"/>
    </source>
</evidence>
<dbReference type="Gene3D" id="2.40.170.20">
    <property type="entry name" value="TonB-dependent receptor, beta-barrel domain"/>
    <property type="match status" value="1"/>
</dbReference>
<keyword evidence="3 6" id="KW-0812">Transmembrane</keyword>
<evidence type="ECO:0000256" key="5">
    <source>
        <dbReference type="ARBA" id="ARBA00023237"/>
    </source>
</evidence>
<dbReference type="AlphaFoldDB" id="A0A381WDK0"/>
<evidence type="ECO:0000259" key="7">
    <source>
        <dbReference type="Pfam" id="PF07715"/>
    </source>
</evidence>
<gene>
    <name evidence="8" type="ORF">METZ01_LOCUS103235</name>
</gene>
<dbReference type="GO" id="GO:0044718">
    <property type="term" value="P:siderophore transmembrane transport"/>
    <property type="evidence" value="ECO:0007669"/>
    <property type="project" value="TreeGrafter"/>
</dbReference>
<accession>A0A381WDK0</accession>
<dbReference type="InterPro" id="IPR012910">
    <property type="entry name" value="Plug_dom"/>
</dbReference>
<dbReference type="InterPro" id="IPR037066">
    <property type="entry name" value="Plug_dom_sf"/>
</dbReference>
<feature type="domain" description="TonB-dependent receptor plug" evidence="7">
    <location>
        <begin position="85"/>
        <end position="193"/>
    </location>
</feature>
<evidence type="ECO:0000256" key="4">
    <source>
        <dbReference type="ARBA" id="ARBA00023136"/>
    </source>
</evidence>
<keyword evidence="6" id="KW-1133">Transmembrane helix</keyword>
<evidence type="ECO:0000256" key="3">
    <source>
        <dbReference type="ARBA" id="ARBA00022692"/>
    </source>
</evidence>
<dbReference type="PANTHER" id="PTHR30069">
    <property type="entry name" value="TONB-DEPENDENT OUTER MEMBRANE RECEPTOR"/>
    <property type="match status" value="1"/>
</dbReference>
<dbReference type="Gene3D" id="2.170.130.10">
    <property type="entry name" value="TonB-dependent receptor, plug domain"/>
    <property type="match status" value="1"/>
</dbReference>
<comment type="subcellular location">
    <subcellularLocation>
        <location evidence="1">Cell outer membrane</location>
        <topology evidence="1">Multi-pass membrane protein</topology>
    </subcellularLocation>
</comment>
<dbReference type="InterPro" id="IPR039426">
    <property type="entry name" value="TonB-dep_rcpt-like"/>
</dbReference>